<dbReference type="EMBL" id="BARS01047213">
    <property type="protein sequence ID" value="GAG37588.1"/>
    <property type="molecule type" value="Genomic_DNA"/>
</dbReference>
<name>X0XLR5_9ZZZZ</name>
<proteinExistence type="predicted"/>
<organism evidence="1">
    <name type="scientific">marine sediment metagenome</name>
    <dbReference type="NCBI Taxonomy" id="412755"/>
    <lineage>
        <taxon>unclassified sequences</taxon>
        <taxon>metagenomes</taxon>
        <taxon>ecological metagenomes</taxon>
    </lineage>
</organism>
<dbReference type="PROSITE" id="PS51257">
    <property type="entry name" value="PROKAR_LIPOPROTEIN"/>
    <property type="match status" value="1"/>
</dbReference>
<comment type="caution">
    <text evidence="1">The sequence shown here is derived from an EMBL/GenBank/DDBJ whole genome shotgun (WGS) entry which is preliminary data.</text>
</comment>
<sequence>MNRVWVVGIVCVFLSGGCGSDASEEIGFGTFENSEYRNDYFGLTIKVPAE</sequence>
<feature type="non-terminal residue" evidence="1">
    <location>
        <position position="50"/>
    </location>
</feature>
<reference evidence="1" key="1">
    <citation type="journal article" date="2014" name="Front. Microbiol.">
        <title>High frequency of phylogenetically diverse reductive dehalogenase-homologous genes in deep subseafloor sedimentary metagenomes.</title>
        <authorList>
            <person name="Kawai M."/>
            <person name="Futagami T."/>
            <person name="Toyoda A."/>
            <person name="Takaki Y."/>
            <person name="Nishi S."/>
            <person name="Hori S."/>
            <person name="Arai W."/>
            <person name="Tsubouchi T."/>
            <person name="Morono Y."/>
            <person name="Uchiyama I."/>
            <person name="Ito T."/>
            <person name="Fujiyama A."/>
            <person name="Inagaki F."/>
            <person name="Takami H."/>
        </authorList>
    </citation>
    <scope>NUCLEOTIDE SEQUENCE</scope>
    <source>
        <strain evidence="1">Expedition CK06-06</strain>
    </source>
</reference>
<evidence type="ECO:0000313" key="1">
    <source>
        <dbReference type="EMBL" id="GAG37588.1"/>
    </source>
</evidence>
<dbReference type="AlphaFoldDB" id="X0XLR5"/>
<accession>X0XLR5</accession>
<gene>
    <name evidence="1" type="ORF">S01H1_70948</name>
</gene>
<protein>
    <submittedName>
        <fullName evidence="1">Uncharacterized protein</fullName>
    </submittedName>
</protein>